<feature type="domain" description="NTF2 fold immunity protein" evidence="1">
    <location>
        <begin position="12"/>
        <end position="131"/>
    </location>
</feature>
<reference evidence="2 3" key="1">
    <citation type="submission" date="2018-06" db="EMBL/GenBank/DDBJ databases">
        <authorList>
            <consortium name="Pathogen Informatics"/>
            <person name="Doyle S."/>
        </authorList>
    </citation>
    <scope>NUCLEOTIDE SEQUENCE [LARGE SCALE GENOMIC DNA]</scope>
    <source>
        <strain evidence="2 3">NCTC10295</strain>
    </source>
</reference>
<protein>
    <recommendedName>
        <fullName evidence="1">NTF2 fold immunity protein domain-containing protein</fullName>
    </recommendedName>
</protein>
<evidence type="ECO:0000313" key="3">
    <source>
        <dbReference type="Proteomes" id="UP000254651"/>
    </source>
</evidence>
<dbReference type="Pfam" id="PF15655">
    <property type="entry name" value="Imm-NTF2"/>
    <property type="match status" value="1"/>
</dbReference>
<keyword evidence="3" id="KW-1185">Reference proteome</keyword>
<accession>A0A378UJ28</accession>
<organism evidence="2 3">
    <name type="scientific">Bergeriella denitrificans</name>
    <name type="common">Neisseria denitrificans</name>
    <dbReference type="NCBI Taxonomy" id="494"/>
    <lineage>
        <taxon>Bacteria</taxon>
        <taxon>Pseudomonadati</taxon>
        <taxon>Pseudomonadota</taxon>
        <taxon>Betaproteobacteria</taxon>
        <taxon>Neisseriales</taxon>
        <taxon>Neisseriaceae</taxon>
        <taxon>Bergeriella</taxon>
    </lineage>
</organism>
<dbReference type="EMBL" id="UGQS01000002">
    <property type="protein sequence ID" value="STZ77140.1"/>
    <property type="molecule type" value="Genomic_DNA"/>
</dbReference>
<proteinExistence type="predicted"/>
<name>A0A378UJ28_BERDE</name>
<evidence type="ECO:0000259" key="1">
    <source>
        <dbReference type="Pfam" id="PF15655"/>
    </source>
</evidence>
<evidence type="ECO:0000313" key="2">
    <source>
        <dbReference type="EMBL" id="STZ77140.1"/>
    </source>
</evidence>
<gene>
    <name evidence="2" type="ORF">NCTC10295_01947</name>
</gene>
<dbReference type="Proteomes" id="UP000254651">
    <property type="component" value="Unassembled WGS sequence"/>
</dbReference>
<sequence>MDNQAIIKAQFDGFIRAMYEWETQAYAEAQTDFSEAWQHRQTALRSEIFRRYVTERERKYGGPTFRSCTYPPRYHPEYEQMTGITVRGKKATVSTDYSRAGLHYKREYTFLLAHDTWRLDVIKEQYPTDDGTGQSWKNVII</sequence>
<dbReference type="AlphaFoldDB" id="A0A378UJ28"/>
<dbReference type="InterPro" id="IPR028049">
    <property type="entry name" value="Imm-NTF2"/>
</dbReference>